<sequence>MEKKLPGIFAGKVDKKTGNNEDVYYSSHEVRESVQQGKINDSRNVNQKINDIFNSPNYIYKADVIIKTNSGEITKRIVGRNATHLITIENELIPLTEIKDIRRKP</sequence>
<evidence type="ECO:0000313" key="2">
    <source>
        <dbReference type="Proteomes" id="UP000886786"/>
    </source>
</evidence>
<accession>A0A9D0ZSG9</accession>
<evidence type="ECO:0000313" key="1">
    <source>
        <dbReference type="EMBL" id="HIQ91475.1"/>
    </source>
</evidence>
<protein>
    <submittedName>
        <fullName evidence="1">Uncharacterized protein</fullName>
    </submittedName>
</protein>
<comment type="caution">
    <text evidence="1">The sequence shown here is derived from an EMBL/GenBank/DDBJ whole genome shotgun (WGS) entry which is preliminary data.</text>
</comment>
<dbReference type="EMBL" id="DVFV01000131">
    <property type="protein sequence ID" value="HIQ91475.1"/>
    <property type="molecule type" value="Genomic_DNA"/>
</dbReference>
<dbReference type="Proteomes" id="UP000886786">
    <property type="component" value="Unassembled WGS sequence"/>
</dbReference>
<name>A0A9D0ZSG9_9FIRM</name>
<reference evidence="1" key="2">
    <citation type="journal article" date="2021" name="PeerJ">
        <title>Extensive microbial diversity within the chicken gut microbiome revealed by metagenomics and culture.</title>
        <authorList>
            <person name="Gilroy R."/>
            <person name="Ravi A."/>
            <person name="Getino M."/>
            <person name="Pursley I."/>
            <person name="Horton D.L."/>
            <person name="Alikhan N.F."/>
            <person name="Baker D."/>
            <person name="Gharbi K."/>
            <person name="Hall N."/>
            <person name="Watson M."/>
            <person name="Adriaenssens E.M."/>
            <person name="Foster-Nyarko E."/>
            <person name="Jarju S."/>
            <person name="Secka A."/>
            <person name="Antonio M."/>
            <person name="Oren A."/>
            <person name="Chaudhuri R.R."/>
            <person name="La Ragione R."/>
            <person name="Hildebrand F."/>
            <person name="Pallen M.J."/>
        </authorList>
    </citation>
    <scope>NUCLEOTIDE SEQUENCE</scope>
    <source>
        <strain evidence="1">CHK147-3167</strain>
    </source>
</reference>
<gene>
    <name evidence="1" type="ORF">IAB27_07665</name>
</gene>
<dbReference type="AlphaFoldDB" id="A0A9D0ZSG9"/>
<reference evidence="1" key="1">
    <citation type="submission" date="2020-10" db="EMBL/GenBank/DDBJ databases">
        <authorList>
            <person name="Gilroy R."/>
        </authorList>
    </citation>
    <scope>NUCLEOTIDE SEQUENCE</scope>
    <source>
        <strain evidence="1">CHK147-3167</strain>
    </source>
</reference>
<organism evidence="1 2">
    <name type="scientific">Candidatus Coprosoma intestinipullorum</name>
    <dbReference type="NCBI Taxonomy" id="2840752"/>
    <lineage>
        <taxon>Bacteria</taxon>
        <taxon>Bacillati</taxon>
        <taxon>Bacillota</taxon>
        <taxon>Bacillota incertae sedis</taxon>
        <taxon>Candidatus Coprosoma</taxon>
    </lineage>
</organism>
<proteinExistence type="predicted"/>